<name>A0A1H7EAX2_9BURK</name>
<keyword evidence="9" id="KW-1185">Reference proteome</keyword>
<keyword evidence="4 7" id="KW-1133">Transmembrane helix</keyword>
<protein>
    <submittedName>
        <fullName evidence="8">Putative membrane protein</fullName>
    </submittedName>
</protein>
<comment type="subcellular location">
    <subcellularLocation>
        <location evidence="1">Cell membrane</location>
        <topology evidence="1">Multi-pass membrane protein</topology>
    </subcellularLocation>
</comment>
<dbReference type="PANTHER" id="PTHR39087">
    <property type="entry name" value="UPF0104 MEMBRANE PROTEIN MJ1595"/>
    <property type="match status" value="1"/>
</dbReference>
<sequence>MCSRSGLTYDEVMKWLKWLGLPVGIAVLIALALHGGMDDVLRAIGAAGFALLWLVPLHALPLLLDAQAWRLLLGKRTPLAYLWWVATVREAVSRLLPVASIGGEFVGVRLARWRADDASVVGASVIVEVLVTMAVQYVFAAIGLVMIVAQTGHDAMLVTVGAALVLSLPLPVVVFVLLRRGGLFHAIERWSARLPMSEHWGVERMGGARLDAAIDALLREPGLLLRAFLWQFAGYVLGASEVYLALWMLGHPVSIGGAIAVEALTQAARHAAFFVPSGLGVQEAVVVLLARMFGVDEHTAFSLALIKRMREVVFGCVALASWQTAELVRNRVRDRQDAWRKNPSLRPAEHRVPSRDAVERKRSSR</sequence>
<keyword evidence="2" id="KW-1003">Cell membrane</keyword>
<dbReference type="Proteomes" id="UP000198866">
    <property type="component" value="Unassembled WGS sequence"/>
</dbReference>
<evidence type="ECO:0000256" key="1">
    <source>
        <dbReference type="ARBA" id="ARBA00004651"/>
    </source>
</evidence>
<reference evidence="9" key="1">
    <citation type="submission" date="2016-10" db="EMBL/GenBank/DDBJ databases">
        <authorList>
            <person name="Varghese N."/>
            <person name="Submissions S."/>
        </authorList>
    </citation>
    <scope>NUCLEOTIDE SEQUENCE [LARGE SCALE GENOMIC DNA]</scope>
    <source>
        <strain evidence="9">LMG 26031</strain>
    </source>
</reference>
<dbReference type="EMBL" id="FNYE01000039">
    <property type="protein sequence ID" value="SEK07725.1"/>
    <property type="molecule type" value="Genomic_DNA"/>
</dbReference>
<organism evidence="8 9">
    <name type="scientific">Paraburkholderia diazotrophica</name>
    <dbReference type="NCBI Taxonomy" id="667676"/>
    <lineage>
        <taxon>Bacteria</taxon>
        <taxon>Pseudomonadati</taxon>
        <taxon>Pseudomonadota</taxon>
        <taxon>Betaproteobacteria</taxon>
        <taxon>Burkholderiales</taxon>
        <taxon>Burkholderiaceae</taxon>
        <taxon>Paraburkholderia</taxon>
    </lineage>
</organism>
<dbReference type="AlphaFoldDB" id="A0A1H7EAX2"/>
<evidence type="ECO:0000256" key="5">
    <source>
        <dbReference type="ARBA" id="ARBA00023136"/>
    </source>
</evidence>
<dbReference type="InterPro" id="IPR022791">
    <property type="entry name" value="L-PG_synthase/AglD"/>
</dbReference>
<evidence type="ECO:0000313" key="8">
    <source>
        <dbReference type="EMBL" id="SEK07725.1"/>
    </source>
</evidence>
<evidence type="ECO:0000256" key="7">
    <source>
        <dbReference type="SAM" id="Phobius"/>
    </source>
</evidence>
<evidence type="ECO:0000256" key="3">
    <source>
        <dbReference type="ARBA" id="ARBA00022692"/>
    </source>
</evidence>
<dbReference type="PANTHER" id="PTHR39087:SF2">
    <property type="entry name" value="UPF0104 MEMBRANE PROTEIN MJ1595"/>
    <property type="match status" value="1"/>
</dbReference>
<feature type="transmembrane region" description="Helical" evidence="7">
    <location>
        <begin position="120"/>
        <end position="149"/>
    </location>
</feature>
<evidence type="ECO:0000313" key="9">
    <source>
        <dbReference type="Proteomes" id="UP000198866"/>
    </source>
</evidence>
<gene>
    <name evidence="8" type="ORF">SAMN05192539_103940</name>
</gene>
<feature type="transmembrane region" description="Helical" evidence="7">
    <location>
        <begin position="15"/>
        <end position="33"/>
    </location>
</feature>
<dbReference type="NCBIfam" id="TIGR03476">
    <property type="entry name" value="HpnL"/>
    <property type="match status" value="1"/>
</dbReference>
<feature type="transmembrane region" description="Helical" evidence="7">
    <location>
        <begin position="40"/>
        <end position="61"/>
    </location>
</feature>
<proteinExistence type="predicted"/>
<keyword evidence="3 7" id="KW-0812">Transmembrane</keyword>
<evidence type="ECO:0000256" key="6">
    <source>
        <dbReference type="SAM" id="MobiDB-lite"/>
    </source>
</evidence>
<dbReference type="Pfam" id="PF03706">
    <property type="entry name" value="LPG_synthase_TM"/>
    <property type="match status" value="1"/>
</dbReference>
<keyword evidence="5 7" id="KW-0472">Membrane</keyword>
<dbReference type="GO" id="GO:0005886">
    <property type="term" value="C:plasma membrane"/>
    <property type="evidence" value="ECO:0007669"/>
    <property type="project" value="UniProtKB-SubCell"/>
</dbReference>
<evidence type="ECO:0000256" key="4">
    <source>
        <dbReference type="ARBA" id="ARBA00022989"/>
    </source>
</evidence>
<dbReference type="STRING" id="667676.SAMN05192539_103940"/>
<feature type="compositionally biased region" description="Basic and acidic residues" evidence="6">
    <location>
        <begin position="347"/>
        <end position="365"/>
    </location>
</feature>
<feature type="transmembrane region" description="Helical" evidence="7">
    <location>
        <begin position="155"/>
        <end position="178"/>
    </location>
</feature>
<feature type="region of interest" description="Disordered" evidence="6">
    <location>
        <begin position="342"/>
        <end position="365"/>
    </location>
</feature>
<accession>A0A1H7EAX2</accession>
<evidence type="ECO:0000256" key="2">
    <source>
        <dbReference type="ARBA" id="ARBA00022475"/>
    </source>
</evidence>